<evidence type="ECO:0000313" key="5">
    <source>
        <dbReference type="Proteomes" id="UP000235392"/>
    </source>
</evidence>
<dbReference type="GO" id="GO:0016020">
    <property type="term" value="C:membrane"/>
    <property type="evidence" value="ECO:0007669"/>
    <property type="project" value="GOC"/>
</dbReference>
<dbReference type="AlphaFoldDB" id="A0A2N5SL18"/>
<dbReference type="EC" id="3.5.1.89" evidence="2"/>
<organism evidence="4 5">
    <name type="scientific">Puccinia coronata f. sp. avenae</name>
    <dbReference type="NCBI Taxonomy" id="200324"/>
    <lineage>
        <taxon>Eukaryota</taxon>
        <taxon>Fungi</taxon>
        <taxon>Dikarya</taxon>
        <taxon>Basidiomycota</taxon>
        <taxon>Pucciniomycotina</taxon>
        <taxon>Pucciniomycetes</taxon>
        <taxon>Pucciniales</taxon>
        <taxon>Pucciniaceae</taxon>
        <taxon>Puccinia</taxon>
    </lineage>
</organism>
<protein>
    <recommendedName>
        <fullName evidence="2">N-acetylglucosaminylphosphatidylinositol deacetylase</fullName>
        <ecNumber evidence="2">3.5.1.89</ecNumber>
    </recommendedName>
</protein>
<gene>
    <name evidence="4" type="ORF">PCASD_19936</name>
</gene>
<evidence type="ECO:0000256" key="1">
    <source>
        <dbReference type="ARBA" id="ARBA00006066"/>
    </source>
</evidence>
<reference evidence="4 5" key="1">
    <citation type="submission" date="2017-11" db="EMBL/GenBank/DDBJ databases">
        <title>De novo assembly and phasing of dikaryotic genomes from two isolates of Puccinia coronata f. sp. avenae, the causal agent of oat crown rust.</title>
        <authorList>
            <person name="Miller M.E."/>
            <person name="Zhang Y."/>
            <person name="Omidvar V."/>
            <person name="Sperschneider J."/>
            <person name="Schwessinger B."/>
            <person name="Raley C."/>
            <person name="Palmer J.M."/>
            <person name="Garnica D."/>
            <person name="Upadhyaya N."/>
            <person name="Rathjen J."/>
            <person name="Taylor J.M."/>
            <person name="Park R.F."/>
            <person name="Dodds P.N."/>
            <person name="Hirsch C.D."/>
            <person name="Kianian S.F."/>
            <person name="Figueroa M."/>
        </authorList>
    </citation>
    <scope>NUCLEOTIDE SEQUENCE [LARGE SCALE GENOMIC DNA]</scope>
    <source>
        <strain evidence="4">12SD80</strain>
    </source>
</reference>
<dbReference type="SUPFAM" id="SSF102588">
    <property type="entry name" value="LmbE-like"/>
    <property type="match status" value="1"/>
</dbReference>
<dbReference type="InterPro" id="IPR003737">
    <property type="entry name" value="GlcNAc_PI_deacetylase-related"/>
</dbReference>
<name>A0A2N5SL18_9BASI</name>
<dbReference type="InterPro" id="IPR024078">
    <property type="entry name" value="LmbE-like_dom_sf"/>
</dbReference>
<evidence type="ECO:0000256" key="3">
    <source>
        <dbReference type="SAM" id="MobiDB-lite"/>
    </source>
</evidence>
<evidence type="ECO:0000313" key="4">
    <source>
        <dbReference type="EMBL" id="PLW13938.1"/>
    </source>
</evidence>
<dbReference type="EMBL" id="PGCI01000836">
    <property type="protein sequence ID" value="PLW13938.1"/>
    <property type="molecule type" value="Genomic_DNA"/>
</dbReference>
<dbReference type="GO" id="GO:0005783">
    <property type="term" value="C:endoplasmic reticulum"/>
    <property type="evidence" value="ECO:0007669"/>
    <property type="project" value="TreeGrafter"/>
</dbReference>
<dbReference type="Pfam" id="PF02585">
    <property type="entry name" value="PIG-L"/>
    <property type="match status" value="1"/>
</dbReference>
<accession>A0A2N5SL18</accession>
<feature type="region of interest" description="Disordered" evidence="3">
    <location>
        <begin position="1"/>
        <end position="38"/>
    </location>
</feature>
<comment type="similarity">
    <text evidence="1">Belongs to the PIGL family.</text>
</comment>
<dbReference type="UniPathway" id="UPA00196"/>
<evidence type="ECO:0000256" key="2">
    <source>
        <dbReference type="ARBA" id="ARBA00012176"/>
    </source>
</evidence>
<comment type="caution">
    <text evidence="4">The sequence shown here is derived from an EMBL/GenBank/DDBJ whole genome shotgun (WGS) entry which is preliminary data.</text>
</comment>
<dbReference type="Gene3D" id="3.40.50.10320">
    <property type="entry name" value="LmbE-like"/>
    <property type="match status" value="1"/>
</dbReference>
<sequence length="359" mass="39869">MEPLRQRAAKTETHRAHDGPSAGNRGSDGKQGLRPLRRGEPSLRISAVKRVLRHLGRIPILTSLLVYAGVLVRKDWPPDARLSPHGSVHPSQGAWWVSPSLTRAERIMLVVAHPDDECLFFSPTLLNLLAPRFVTRPDSTAPIKLESPRGHILSLSSGNAEGLGIKRTREMKASCEAFGIPSTACIVLDHPGLPDSMSVWWPEATIAECVKRYVELWDIDAIITFDHHGVSGHANHRAIATTLSQLAHADPQFPITFMLRSTWILEKYASLLSLPYSLYRHRRHQGGAKRAAMRSMAASSSEDEAGSGSAIFVSTPAQYYAGRRAFSQHVSQNVWFRWLWLASSRFMWINELTTAAVPL</sequence>
<dbReference type="GO" id="GO:0006506">
    <property type="term" value="P:GPI anchor biosynthetic process"/>
    <property type="evidence" value="ECO:0007669"/>
    <property type="project" value="UniProtKB-UniPathway"/>
</dbReference>
<proteinExistence type="inferred from homology"/>
<dbReference type="GO" id="GO:0000225">
    <property type="term" value="F:N-acetylglucosaminylphosphatidylinositol deacetylase activity"/>
    <property type="evidence" value="ECO:0007669"/>
    <property type="project" value="UniProtKB-EC"/>
</dbReference>
<dbReference type="Proteomes" id="UP000235392">
    <property type="component" value="Unassembled WGS sequence"/>
</dbReference>
<feature type="compositionally biased region" description="Basic and acidic residues" evidence="3">
    <location>
        <begin position="9"/>
        <end position="18"/>
    </location>
</feature>
<dbReference type="PANTHER" id="PTHR12993">
    <property type="entry name" value="N-ACETYLGLUCOSAMINYL-PHOSPHATIDYLINOSITOL DE-N-ACETYLASE-RELATED"/>
    <property type="match status" value="1"/>
</dbReference>
<dbReference type="PANTHER" id="PTHR12993:SF11">
    <property type="entry name" value="N-ACETYLGLUCOSAMINYL-PHOSPHATIDYLINOSITOL DE-N-ACETYLASE"/>
    <property type="match status" value="1"/>
</dbReference>